<comment type="caution">
    <text evidence="3">The sequence shown here is derived from an EMBL/GenBank/DDBJ whole genome shotgun (WGS) entry which is preliminary data.</text>
</comment>
<evidence type="ECO:0000313" key="3">
    <source>
        <dbReference type="EMBL" id="OKL36293.1"/>
    </source>
</evidence>
<evidence type="ECO:0000259" key="2">
    <source>
        <dbReference type="SMART" id="SM00646"/>
    </source>
</evidence>
<accession>A0A1Q5P298</accession>
<dbReference type="Gene3D" id="3.40.630.40">
    <property type="entry name" value="Zn-dependent exopeptidases"/>
    <property type="match status" value="1"/>
</dbReference>
<dbReference type="AlphaFoldDB" id="A0A1Q5P298"/>
<proteinExistence type="predicted"/>
<keyword evidence="4" id="KW-1185">Reference proteome</keyword>
<protein>
    <submittedName>
        <fullName evidence="3">N-acetylmuramoyl-L-alanine amidase</fullName>
    </submittedName>
</protein>
<dbReference type="STRING" id="1714354.BLL40_10340"/>
<dbReference type="EMBL" id="MRWQ01000008">
    <property type="protein sequence ID" value="OKL36293.1"/>
    <property type="molecule type" value="Genomic_DNA"/>
</dbReference>
<sequence>MKIVIDAGHGWNTPGKRTPDGMREYEFNREAALFLQENISADTLFVHHDSYDIPLEKRVQKANEARADLYVSIHANAYGEGWTSAHGIETYVYTSRPPAALKIAQSVQHELVAATVRRDRGVKASNFYVLRKTNMPAILIEAGFMTHREEATLLKASEYRQTCAQAIADGIKRVFCLSFLAFHSV</sequence>
<dbReference type="GO" id="GO:0008745">
    <property type="term" value="F:N-acetylmuramoyl-L-alanine amidase activity"/>
    <property type="evidence" value="ECO:0007669"/>
    <property type="project" value="InterPro"/>
</dbReference>
<evidence type="ECO:0000313" key="4">
    <source>
        <dbReference type="Proteomes" id="UP000186524"/>
    </source>
</evidence>
<dbReference type="InterPro" id="IPR050695">
    <property type="entry name" value="N-acetylmuramoyl_amidase_3"/>
</dbReference>
<dbReference type="CDD" id="cd02696">
    <property type="entry name" value="MurNAc-LAA"/>
    <property type="match status" value="1"/>
</dbReference>
<dbReference type="GO" id="GO:0009253">
    <property type="term" value="P:peptidoglycan catabolic process"/>
    <property type="evidence" value="ECO:0007669"/>
    <property type="project" value="InterPro"/>
</dbReference>
<dbReference type="SMART" id="SM00646">
    <property type="entry name" value="Ami_3"/>
    <property type="match status" value="1"/>
</dbReference>
<reference evidence="3 4" key="1">
    <citation type="submission" date="2016-12" db="EMBL/GenBank/DDBJ databases">
        <title>Domibacillus sp. SAOS 44 whole genome sequencing.</title>
        <authorList>
            <person name="Verma A."/>
            <person name="Krishnamurthi S."/>
        </authorList>
    </citation>
    <scope>NUCLEOTIDE SEQUENCE [LARGE SCALE GENOMIC DNA]</scope>
    <source>
        <strain evidence="3 4">SAOS 44</strain>
    </source>
</reference>
<keyword evidence="1" id="KW-0378">Hydrolase</keyword>
<dbReference type="RefSeq" id="WP_073711828.1">
    <property type="nucleotide sequence ID" value="NZ_MRWQ01000008.1"/>
</dbReference>
<dbReference type="SUPFAM" id="SSF53187">
    <property type="entry name" value="Zn-dependent exopeptidases"/>
    <property type="match status" value="1"/>
</dbReference>
<organism evidence="3 4">
    <name type="scientific">Domibacillus mangrovi</name>
    <dbReference type="NCBI Taxonomy" id="1714354"/>
    <lineage>
        <taxon>Bacteria</taxon>
        <taxon>Bacillati</taxon>
        <taxon>Bacillota</taxon>
        <taxon>Bacilli</taxon>
        <taxon>Bacillales</taxon>
        <taxon>Bacillaceae</taxon>
        <taxon>Domibacillus</taxon>
    </lineage>
</organism>
<dbReference type="InterPro" id="IPR002508">
    <property type="entry name" value="MurNAc-LAA_cat"/>
</dbReference>
<gene>
    <name evidence="3" type="ORF">BLL40_10340</name>
</gene>
<feature type="domain" description="MurNAc-LAA" evidence="2">
    <location>
        <begin position="59"/>
        <end position="172"/>
    </location>
</feature>
<dbReference type="GO" id="GO:0030288">
    <property type="term" value="C:outer membrane-bounded periplasmic space"/>
    <property type="evidence" value="ECO:0007669"/>
    <property type="project" value="TreeGrafter"/>
</dbReference>
<evidence type="ECO:0000256" key="1">
    <source>
        <dbReference type="ARBA" id="ARBA00022801"/>
    </source>
</evidence>
<dbReference type="OrthoDB" id="9763643at2"/>
<name>A0A1Q5P298_9BACI</name>
<dbReference type="Proteomes" id="UP000186524">
    <property type="component" value="Unassembled WGS sequence"/>
</dbReference>
<dbReference type="PANTHER" id="PTHR30404">
    <property type="entry name" value="N-ACETYLMURAMOYL-L-ALANINE AMIDASE"/>
    <property type="match status" value="1"/>
</dbReference>
<dbReference type="Pfam" id="PF01520">
    <property type="entry name" value="Amidase_3"/>
    <property type="match status" value="1"/>
</dbReference>
<dbReference type="PANTHER" id="PTHR30404:SF0">
    <property type="entry name" value="N-ACETYLMURAMOYL-L-ALANINE AMIDASE AMIC"/>
    <property type="match status" value="1"/>
</dbReference>